<evidence type="ECO:0000313" key="2">
    <source>
        <dbReference type="EMBL" id="KNC71462.1"/>
    </source>
</evidence>
<reference evidence="2 3" key="1">
    <citation type="submission" date="2011-02" db="EMBL/GenBank/DDBJ databases">
        <title>The Genome Sequence of Sphaeroforma arctica JP610.</title>
        <authorList>
            <consortium name="The Broad Institute Genome Sequencing Platform"/>
            <person name="Russ C."/>
            <person name="Cuomo C."/>
            <person name="Young S.K."/>
            <person name="Zeng Q."/>
            <person name="Gargeya S."/>
            <person name="Alvarado L."/>
            <person name="Berlin A."/>
            <person name="Chapman S.B."/>
            <person name="Chen Z."/>
            <person name="Freedman E."/>
            <person name="Gellesch M."/>
            <person name="Goldberg J."/>
            <person name="Griggs A."/>
            <person name="Gujja S."/>
            <person name="Heilman E."/>
            <person name="Heiman D."/>
            <person name="Howarth C."/>
            <person name="Mehta T."/>
            <person name="Neiman D."/>
            <person name="Pearson M."/>
            <person name="Roberts A."/>
            <person name="Saif S."/>
            <person name="Shea T."/>
            <person name="Shenoy N."/>
            <person name="Sisk P."/>
            <person name="Stolte C."/>
            <person name="Sykes S."/>
            <person name="White J."/>
            <person name="Yandava C."/>
            <person name="Burger G."/>
            <person name="Gray M.W."/>
            <person name="Holland P.W.H."/>
            <person name="King N."/>
            <person name="Lang F.B.F."/>
            <person name="Roger A.J."/>
            <person name="Ruiz-Trillo I."/>
            <person name="Haas B."/>
            <person name="Nusbaum C."/>
            <person name="Birren B."/>
        </authorList>
    </citation>
    <scope>NUCLEOTIDE SEQUENCE [LARGE SCALE GENOMIC DNA]</scope>
    <source>
        <strain evidence="2 3">JP610</strain>
    </source>
</reference>
<protein>
    <submittedName>
        <fullName evidence="2">Uncharacterized protein</fullName>
    </submittedName>
</protein>
<dbReference type="AlphaFoldDB" id="A0A0L0F447"/>
<keyword evidence="3" id="KW-1185">Reference proteome</keyword>
<name>A0A0L0F447_9EUKA</name>
<evidence type="ECO:0000313" key="3">
    <source>
        <dbReference type="Proteomes" id="UP000054560"/>
    </source>
</evidence>
<feature type="region of interest" description="Disordered" evidence="1">
    <location>
        <begin position="1"/>
        <end position="20"/>
    </location>
</feature>
<gene>
    <name evidence="2" type="ORF">SARC_15997</name>
</gene>
<dbReference type="RefSeq" id="XP_014145364.1">
    <property type="nucleotide sequence ID" value="XM_014289889.1"/>
</dbReference>
<dbReference type="EMBL" id="KQ248761">
    <property type="protein sequence ID" value="KNC71462.1"/>
    <property type="molecule type" value="Genomic_DNA"/>
</dbReference>
<proteinExistence type="predicted"/>
<sequence length="122" mass="13525">MYSSRLNASMDDGSDSDSDIRALTQHNKRGRAPCQGESVWLWIVNRLTQVASTIEHNTASFHQNSHSHNARGGHGYSTTNTCVYQEAAAIMGVINTHFMLCPDLLPVLHDMLVSEIRREEGG</sequence>
<accession>A0A0L0F447</accession>
<evidence type="ECO:0000256" key="1">
    <source>
        <dbReference type="SAM" id="MobiDB-lite"/>
    </source>
</evidence>
<dbReference type="GeneID" id="25916501"/>
<organism evidence="2 3">
    <name type="scientific">Sphaeroforma arctica JP610</name>
    <dbReference type="NCBI Taxonomy" id="667725"/>
    <lineage>
        <taxon>Eukaryota</taxon>
        <taxon>Ichthyosporea</taxon>
        <taxon>Ichthyophonida</taxon>
        <taxon>Sphaeroforma</taxon>
    </lineage>
</organism>
<dbReference type="Proteomes" id="UP000054560">
    <property type="component" value="Unassembled WGS sequence"/>
</dbReference>
<feature type="non-terminal residue" evidence="2">
    <location>
        <position position="122"/>
    </location>
</feature>